<dbReference type="GeneID" id="81408735"/>
<dbReference type="AlphaFoldDB" id="A0A9W9GNS8"/>
<sequence length="104" mass="11723">MTGGEQVASLLKALSNIPNLLAGLSEQSQQRPVSKPRTRKGPRRRDEPGQWRRAIRRHFDAYQGDSVGAMEISHGIFQVPGRDIWQSGIDEVDVDLNNVDEMKR</sequence>
<accession>A0A9W9GNS8</accession>
<evidence type="ECO:0000313" key="3">
    <source>
        <dbReference type="Proteomes" id="UP001149079"/>
    </source>
</evidence>
<organism evidence="2 3">
    <name type="scientific">Penicillium bovifimosum</name>
    <dbReference type="NCBI Taxonomy" id="126998"/>
    <lineage>
        <taxon>Eukaryota</taxon>
        <taxon>Fungi</taxon>
        <taxon>Dikarya</taxon>
        <taxon>Ascomycota</taxon>
        <taxon>Pezizomycotina</taxon>
        <taxon>Eurotiomycetes</taxon>
        <taxon>Eurotiomycetidae</taxon>
        <taxon>Eurotiales</taxon>
        <taxon>Aspergillaceae</taxon>
        <taxon>Penicillium</taxon>
    </lineage>
</organism>
<keyword evidence="3" id="KW-1185">Reference proteome</keyword>
<name>A0A9W9GNS8_9EURO</name>
<dbReference type="RefSeq" id="XP_056519395.1">
    <property type="nucleotide sequence ID" value="XM_056669565.1"/>
</dbReference>
<reference evidence="2" key="2">
    <citation type="journal article" date="2023" name="IMA Fungus">
        <title>Comparative genomic study of the Penicillium genus elucidates a diverse pangenome and 15 lateral gene transfer events.</title>
        <authorList>
            <person name="Petersen C."/>
            <person name="Sorensen T."/>
            <person name="Nielsen M.R."/>
            <person name="Sondergaard T.E."/>
            <person name="Sorensen J.L."/>
            <person name="Fitzpatrick D.A."/>
            <person name="Frisvad J.C."/>
            <person name="Nielsen K.L."/>
        </authorList>
    </citation>
    <scope>NUCLEOTIDE SEQUENCE</scope>
    <source>
        <strain evidence="2">IBT 22155</strain>
    </source>
</reference>
<evidence type="ECO:0000256" key="1">
    <source>
        <dbReference type="SAM" id="MobiDB-lite"/>
    </source>
</evidence>
<feature type="compositionally biased region" description="Basic residues" evidence="1">
    <location>
        <begin position="34"/>
        <end position="43"/>
    </location>
</feature>
<feature type="region of interest" description="Disordered" evidence="1">
    <location>
        <begin position="22"/>
        <end position="53"/>
    </location>
</feature>
<protein>
    <submittedName>
        <fullName evidence="2">Uncharacterized protein</fullName>
    </submittedName>
</protein>
<dbReference type="EMBL" id="JAPQKL010000006">
    <property type="protein sequence ID" value="KAJ5124996.1"/>
    <property type="molecule type" value="Genomic_DNA"/>
</dbReference>
<gene>
    <name evidence="2" type="ORF">N7515_008821</name>
</gene>
<evidence type="ECO:0000313" key="2">
    <source>
        <dbReference type="EMBL" id="KAJ5124996.1"/>
    </source>
</evidence>
<comment type="caution">
    <text evidence="2">The sequence shown here is derived from an EMBL/GenBank/DDBJ whole genome shotgun (WGS) entry which is preliminary data.</text>
</comment>
<dbReference type="Proteomes" id="UP001149079">
    <property type="component" value="Unassembled WGS sequence"/>
</dbReference>
<proteinExistence type="predicted"/>
<reference evidence="2" key="1">
    <citation type="submission" date="2022-11" db="EMBL/GenBank/DDBJ databases">
        <authorList>
            <person name="Petersen C."/>
        </authorList>
    </citation>
    <scope>NUCLEOTIDE SEQUENCE</scope>
    <source>
        <strain evidence="2">IBT 22155</strain>
    </source>
</reference>